<name>A0A9W9L231_9EURO</name>
<accession>A0A9W9L231</accession>
<feature type="transmembrane region" description="Helical" evidence="5">
    <location>
        <begin position="22"/>
        <end position="42"/>
    </location>
</feature>
<reference evidence="7" key="1">
    <citation type="submission" date="2022-12" db="EMBL/GenBank/DDBJ databases">
        <authorList>
            <person name="Petersen C."/>
        </authorList>
    </citation>
    <scope>NUCLEOTIDE SEQUENCE</scope>
    <source>
        <strain evidence="7">IBT 21472</strain>
    </source>
</reference>
<dbReference type="OrthoDB" id="1641132at2759"/>
<organism evidence="7 8">
    <name type="scientific">Penicillium atrosanguineum</name>
    <dbReference type="NCBI Taxonomy" id="1132637"/>
    <lineage>
        <taxon>Eukaryota</taxon>
        <taxon>Fungi</taxon>
        <taxon>Dikarya</taxon>
        <taxon>Ascomycota</taxon>
        <taxon>Pezizomycotina</taxon>
        <taxon>Eurotiomycetes</taxon>
        <taxon>Eurotiomycetidae</taxon>
        <taxon>Eurotiales</taxon>
        <taxon>Aspergillaceae</taxon>
        <taxon>Penicillium</taxon>
    </lineage>
</organism>
<evidence type="ECO:0000256" key="3">
    <source>
        <dbReference type="ARBA" id="ARBA00022989"/>
    </source>
</evidence>
<dbReference type="Pfam" id="PF13664">
    <property type="entry name" value="DUF4149"/>
    <property type="match status" value="1"/>
</dbReference>
<comment type="caution">
    <text evidence="7">The sequence shown here is derived from an EMBL/GenBank/DDBJ whole genome shotgun (WGS) entry which is preliminary data.</text>
</comment>
<feature type="transmembrane region" description="Helical" evidence="5">
    <location>
        <begin position="110"/>
        <end position="133"/>
    </location>
</feature>
<evidence type="ECO:0000256" key="4">
    <source>
        <dbReference type="ARBA" id="ARBA00023136"/>
    </source>
</evidence>
<evidence type="ECO:0000313" key="7">
    <source>
        <dbReference type="EMBL" id="KAJ5307323.1"/>
    </source>
</evidence>
<protein>
    <recommendedName>
        <fullName evidence="6">TMEM205-like domain-containing protein</fullName>
    </recommendedName>
</protein>
<dbReference type="GO" id="GO:0016020">
    <property type="term" value="C:membrane"/>
    <property type="evidence" value="ECO:0007669"/>
    <property type="project" value="UniProtKB-SubCell"/>
</dbReference>
<proteinExistence type="predicted"/>
<evidence type="ECO:0000313" key="8">
    <source>
        <dbReference type="Proteomes" id="UP001147746"/>
    </source>
</evidence>
<evidence type="ECO:0000256" key="1">
    <source>
        <dbReference type="ARBA" id="ARBA00004370"/>
    </source>
</evidence>
<keyword evidence="4 5" id="KW-0472">Membrane</keyword>
<dbReference type="PANTHER" id="PTHR23241:SF102">
    <property type="entry name" value="LD23009P"/>
    <property type="match status" value="1"/>
</dbReference>
<gene>
    <name evidence="7" type="ORF">N7476_007979</name>
</gene>
<keyword evidence="8" id="KW-1185">Reference proteome</keyword>
<keyword evidence="2 5" id="KW-0812">Transmembrane</keyword>
<keyword evidence="3 5" id="KW-1133">Transmembrane helix</keyword>
<reference evidence="7" key="2">
    <citation type="journal article" date="2023" name="IMA Fungus">
        <title>Comparative genomic study of the Penicillium genus elucidates a diverse pangenome and 15 lateral gene transfer events.</title>
        <authorList>
            <person name="Petersen C."/>
            <person name="Sorensen T."/>
            <person name="Nielsen M.R."/>
            <person name="Sondergaard T.E."/>
            <person name="Sorensen J.L."/>
            <person name="Fitzpatrick D.A."/>
            <person name="Frisvad J.C."/>
            <person name="Nielsen K.L."/>
        </authorList>
    </citation>
    <scope>NUCLEOTIDE SEQUENCE</scope>
    <source>
        <strain evidence="7">IBT 21472</strain>
    </source>
</reference>
<dbReference type="PANTHER" id="PTHR23241">
    <property type="entry name" value="LATE EMBRYOGENESIS ABUNDANT PLANTS LEA-RELATED"/>
    <property type="match status" value="1"/>
</dbReference>
<dbReference type="InterPro" id="IPR025423">
    <property type="entry name" value="TMEM205-like"/>
</dbReference>
<dbReference type="EMBL" id="JAPZBO010000008">
    <property type="protein sequence ID" value="KAJ5307323.1"/>
    <property type="molecule type" value="Genomic_DNA"/>
</dbReference>
<sequence>TFINGIVAFKALGRPYFGVHQAAIFPVYFSLQSFLPVLVGLTSTARLRDALNLGCWRTLGVVTMTGLINLVIFRRLTQGAVRARNAQELRDRKDRREVPSKELLECTKRFMIIHGTSIFINVIGLFATVHYGVGLGMRLS</sequence>
<evidence type="ECO:0000256" key="5">
    <source>
        <dbReference type="SAM" id="Phobius"/>
    </source>
</evidence>
<feature type="transmembrane region" description="Helical" evidence="5">
    <location>
        <begin position="54"/>
        <end position="73"/>
    </location>
</feature>
<dbReference type="InterPro" id="IPR053009">
    <property type="entry name" value="Xanthocillin_Biosynth-Assoc"/>
</dbReference>
<dbReference type="AlphaFoldDB" id="A0A9W9L231"/>
<comment type="subcellular location">
    <subcellularLocation>
        <location evidence="1">Membrane</location>
    </subcellularLocation>
</comment>
<evidence type="ECO:0000256" key="2">
    <source>
        <dbReference type="ARBA" id="ARBA00022692"/>
    </source>
</evidence>
<dbReference type="Proteomes" id="UP001147746">
    <property type="component" value="Unassembled WGS sequence"/>
</dbReference>
<evidence type="ECO:0000259" key="6">
    <source>
        <dbReference type="Pfam" id="PF13664"/>
    </source>
</evidence>
<feature type="domain" description="TMEM205-like" evidence="6">
    <location>
        <begin position="1"/>
        <end position="84"/>
    </location>
</feature>
<feature type="non-terminal residue" evidence="7">
    <location>
        <position position="1"/>
    </location>
</feature>